<dbReference type="CDD" id="cd00761">
    <property type="entry name" value="Glyco_tranf_GTA_type"/>
    <property type="match status" value="1"/>
</dbReference>
<dbReference type="EMBL" id="JAHBFV010000003">
    <property type="protein sequence ID" value="MBZ6015208.1"/>
    <property type="molecule type" value="Genomic_DNA"/>
</dbReference>
<feature type="domain" description="Glycosyltransferase 2-like" evidence="1">
    <location>
        <begin position="510"/>
        <end position="675"/>
    </location>
</feature>
<dbReference type="InterPro" id="IPR001173">
    <property type="entry name" value="Glyco_trans_2-like"/>
</dbReference>
<name>A0AB35FXR1_LEUGE</name>
<proteinExistence type="predicted"/>
<evidence type="ECO:0000259" key="1">
    <source>
        <dbReference type="Pfam" id="PF00535"/>
    </source>
</evidence>
<dbReference type="InterPro" id="IPR029044">
    <property type="entry name" value="Nucleotide-diphossugar_trans"/>
</dbReference>
<comment type="caution">
    <text evidence="2">The sequence shown here is derived from an EMBL/GenBank/DDBJ whole genome shotgun (WGS) entry which is preliminary data.</text>
</comment>
<dbReference type="Proteomes" id="UP000727071">
    <property type="component" value="Unassembled WGS sequence"/>
</dbReference>
<organism evidence="2 3">
    <name type="scientific">Leuconostoc gelidum subsp. gelidum</name>
    <dbReference type="NCBI Taxonomy" id="1607839"/>
    <lineage>
        <taxon>Bacteria</taxon>
        <taxon>Bacillati</taxon>
        <taxon>Bacillota</taxon>
        <taxon>Bacilli</taxon>
        <taxon>Lactobacillales</taxon>
        <taxon>Lactobacillaceae</taxon>
        <taxon>Leuconostoc</taxon>
        <taxon>Leuconostoc gelidum group</taxon>
    </lineage>
</organism>
<sequence>MLKLKKPQRNTSVAVFNSIFIGDNVLLTINQKIDRFIIEVKSDTINIPFSLVDNRYNLDFSDVIDSIKRQGKHKIYALINDKKAAISYHKGTTIDRQKRYTPLLSSEVGYKSAFFYNDVGEFRLAKFSSENWFAVEADDLSDIEILNVSFDKFVDEKYLHLKGELEYLKNIKSLYLISNKEKIFLNFGIKSSSLIIDMSKLTNILKHGLDTIIYRLVSLSIIEGKEKVQSVYMSREKMNLLEQSEQKATNIFKGQLYIDRLVFFKITRMLNKDLEIQDKVQIKNNELYIPLHEPDLSKITQVMLRIQKNNKDLPIQFRVENGNLVIQESQFAPLNHGYIIELIVIDNEDSEYHLVDESQKKLANIYRHFVLDAHKNLKTYAYFSINGRLNFYQTFVPIEILKAENTLTIDARLENEAIKFASDQRYDAIVKTSYKTFEPIVISEENGSSIIDLNQINIEKGKIYEILLKPEGNFDFSYVKSLKTLSNDSSLVSFNDTSLTFTSTFELKLSVIVTFYNTEKYLNKLFSSLYKQGLHISEFEVLAINDSSSDNSLKIAEKFAKKYSNFKIITHQINKGLGEARNTGIDAARGKYMAFVDGDDFIAEGAYKKMLKIIECTKSQVITGGVKRWRNNRPEISWMYRKIFIKNIKKTTLYNNPELVYDLSAWNKIYNRKWFVREGFRYPTMLYEDVPVTLPVFQKAQSIDIFAETMYYWFIRDQVGDKSITNKRTELSNFVDRMRAIRAGVSALSQNPLALGEYENKVLKLDIPIYLRHFREVDDVYLSVLTDEISWILSNFSREALSELSNREMARLRCVGSGDFEQLLTYYEEEELA</sequence>
<keyword evidence="2" id="KW-0808">Transferase</keyword>
<dbReference type="Pfam" id="PF00535">
    <property type="entry name" value="Glycos_transf_2"/>
    <property type="match status" value="1"/>
</dbReference>
<dbReference type="EC" id="2.4.-.-" evidence="2"/>
<reference evidence="2" key="1">
    <citation type="submission" date="2021-05" db="EMBL/GenBank/DDBJ databases">
        <title>Pangenome of Leuconostoc gelidum warrants species status for Leuconostoc gelidum subsp. gasicomitatum.</title>
        <authorList>
            <person name="Johansson P."/>
            <person name="Sade E."/>
            <person name="Hultman J."/>
            <person name="Auvinen P."/>
            <person name="Bjorkroth J."/>
        </authorList>
    </citation>
    <scope>NUCLEOTIDE SEQUENCE</scope>
    <source>
        <strain evidence="2">C220d</strain>
    </source>
</reference>
<dbReference type="RefSeq" id="WP_184284931.1">
    <property type="nucleotide sequence ID" value="NZ_JAHBFV010000003.1"/>
</dbReference>
<evidence type="ECO:0000313" key="3">
    <source>
        <dbReference type="Proteomes" id="UP000727071"/>
    </source>
</evidence>
<dbReference type="PANTHER" id="PTHR22916">
    <property type="entry name" value="GLYCOSYLTRANSFERASE"/>
    <property type="match status" value="1"/>
</dbReference>
<keyword evidence="2" id="KW-0328">Glycosyltransferase</keyword>
<gene>
    <name evidence="2" type="ORF">KII88_01440</name>
</gene>
<dbReference type="SUPFAM" id="SSF53448">
    <property type="entry name" value="Nucleotide-diphospho-sugar transferases"/>
    <property type="match status" value="1"/>
</dbReference>
<accession>A0AB35FXR1</accession>
<dbReference type="GO" id="GO:0016758">
    <property type="term" value="F:hexosyltransferase activity"/>
    <property type="evidence" value="ECO:0007669"/>
    <property type="project" value="UniProtKB-ARBA"/>
</dbReference>
<dbReference type="AlphaFoldDB" id="A0AB35FXR1"/>
<dbReference type="PANTHER" id="PTHR22916:SF3">
    <property type="entry name" value="UDP-GLCNAC:BETAGAL BETA-1,3-N-ACETYLGLUCOSAMINYLTRANSFERASE-LIKE PROTEIN 1"/>
    <property type="match status" value="1"/>
</dbReference>
<dbReference type="Gene3D" id="3.90.550.10">
    <property type="entry name" value="Spore Coat Polysaccharide Biosynthesis Protein SpsA, Chain A"/>
    <property type="match status" value="1"/>
</dbReference>
<evidence type="ECO:0000313" key="2">
    <source>
        <dbReference type="EMBL" id="MBZ6015208.1"/>
    </source>
</evidence>
<protein>
    <submittedName>
        <fullName evidence="2">Glycosyltransferase</fullName>
        <ecNumber evidence="2">2.4.-.-</ecNumber>
    </submittedName>
</protein>